<proteinExistence type="predicted"/>
<reference evidence="1" key="1">
    <citation type="submission" date="2023-03" db="EMBL/GenBank/DDBJ databases">
        <title>Complete genome of Cladonia borealis.</title>
        <authorList>
            <person name="Park H."/>
        </authorList>
    </citation>
    <scope>NUCLEOTIDE SEQUENCE</scope>
    <source>
        <strain evidence="1">ANT050790</strain>
    </source>
</reference>
<evidence type="ECO:0000313" key="1">
    <source>
        <dbReference type="EMBL" id="KAK0513733.1"/>
    </source>
</evidence>
<dbReference type="Proteomes" id="UP001166286">
    <property type="component" value="Unassembled WGS sequence"/>
</dbReference>
<comment type="caution">
    <text evidence="1">The sequence shown here is derived from an EMBL/GenBank/DDBJ whole genome shotgun (WGS) entry which is preliminary data.</text>
</comment>
<sequence>MATPEPQPKPIERVNSGDVIVYDLAIQTITTQKAEKYKDQEAKLFNAPRFSNHVDLWDDSRLIARLDLDKLGWGTTTKRWFGKCKQIQMVRS</sequence>
<keyword evidence="2" id="KW-1185">Reference proteome</keyword>
<evidence type="ECO:0000313" key="2">
    <source>
        <dbReference type="Proteomes" id="UP001166286"/>
    </source>
</evidence>
<accession>A0AA39V2Q6</accession>
<protein>
    <submittedName>
        <fullName evidence="1">Uncharacterized protein</fullName>
    </submittedName>
</protein>
<dbReference type="AlphaFoldDB" id="A0AA39V2Q6"/>
<organism evidence="1 2">
    <name type="scientific">Cladonia borealis</name>
    <dbReference type="NCBI Taxonomy" id="184061"/>
    <lineage>
        <taxon>Eukaryota</taxon>
        <taxon>Fungi</taxon>
        <taxon>Dikarya</taxon>
        <taxon>Ascomycota</taxon>
        <taxon>Pezizomycotina</taxon>
        <taxon>Lecanoromycetes</taxon>
        <taxon>OSLEUM clade</taxon>
        <taxon>Lecanoromycetidae</taxon>
        <taxon>Lecanorales</taxon>
        <taxon>Lecanorineae</taxon>
        <taxon>Cladoniaceae</taxon>
        <taxon>Cladonia</taxon>
    </lineage>
</organism>
<name>A0AA39V2Q6_9LECA</name>
<dbReference type="EMBL" id="JAFEKC020000006">
    <property type="protein sequence ID" value="KAK0513733.1"/>
    <property type="molecule type" value="Genomic_DNA"/>
</dbReference>
<gene>
    <name evidence="1" type="ORF">JMJ35_003455</name>
</gene>